<keyword evidence="1" id="KW-0472">Membrane</keyword>
<dbReference type="AlphaFoldDB" id="A0A103XJA4"/>
<keyword evidence="1" id="KW-1133">Transmembrane helix</keyword>
<dbReference type="EMBL" id="LEKV01004905">
    <property type="protein sequence ID" value="KVH91776.1"/>
    <property type="molecule type" value="Genomic_DNA"/>
</dbReference>
<comment type="caution">
    <text evidence="2">The sequence shown here is derived from an EMBL/GenBank/DDBJ whole genome shotgun (WGS) entry which is preliminary data.</text>
</comment>
<keyword evidence="1" id="KW-0812">Transmembrane</keyword>
<protein>
    <submittedName>
        <fullName evidence="2">Uncharacterized protein</fullName>
    </submittedName>
</protein>
<accession>A0A103XJA4</accession>
<reference evidence="2 3" key="1">
    <citation type="journal article" date="2016" name="Sci. Rep.">
        <title>The genome sequence of the outbreeding globe artichoke constructed de novo incorporating a phase-aware low-pass sequencing strategy of F1 progeny.</title>
        <authorList>
            <person name="Scaglione D."/>
            <person name="Reyes-Chin-Wo S."/>
            <person name="Acquadro A."/>
            <person name="Froenicke L."/>
            <person name="Portis E."/>
            <person name="Beitel C."/>
            <person name="Tirone M."/>
            <person name="Mauro R."/>
            <person name="Lo Monaco A."/>
            <person name="Mauromicale G."/>
            <person name="Faccioli P."/>
            <person name="Cattivelli L."/>
            <person name="Rieseberg L."/>
            <person name="Michelmore R."/>
            <person name="Lanteri S."/>
        </authorList>
    </citation>
    <scope>NUCLEOTIDE SEQUENCE [LARGE SCALE GENOMIC DNA]</scope>
    <source>
        <strain evidence="2">2C</strain>
    </source>
</reference>
<dbReference type="Gramene" id="KVH91776">
    <property type="protein sequence ID" value="KVH91776"/>
    <property type="gene ID" value="Ccrd_006215"/>
</dbReference>
<evidence type="ECO:0000313" key="3">
    <source>
        <dbReference type="Proteomes" id="UP000243975"/>
    </source>
</evidence>
<evidence type="ECO:0000256" key="1">
    <source>
        <dbReference type="SAM" id="Phobius"/>
    </source>
</evidence>
<sequence>MAVSSLSSSICFCLYYLLVYRIRFMLSAFHVE</sequence>
<gene>
    <name evidence="2" type="ORF">Ccrd_006215</name>
</gene>
<dbReference type="Proteomes" id="UP000243975">
    <property type="component" value="Unassembled WGS sequence"/>
</dbReference>
<name>A0A103XJA4_CYNCS</name>
<proteinExistence type="predicted"/>
<evidence type="ECO:0000313" key="2">
    <source>
        <dbReference type="EMBL" id="KVH91776.1"/>
    </source>
</evidence>
<feature type="transmembrane region" description="Helical" evidence="1">
    <location>
        <begin position="6"/>
        <end position="26"/>
    </location>
</feature>
<organism evidence="2 3">
    <name type="scientific">Cynara cardunculus var. scolymus</name>
    <name type="common">Globe artichoke</name>
    <name type="synonym">Cynara scolymus</name>
    <dbReference type="NCBI Taxonomy" id="59895"/>
    <lineage>
        <taxon>Eukaryota</taxon>
        <taxon>Viridiplantae</taxon>
        <taxon>Streptophyta</taxon>
        <taxon>Embryophyta</taxon>
        <taxon>Tracheophyta</taxon>
        <taxon>Spermatophyta</taxon>
        <taxon>Magnoliopsida</taxon>
        <taxon>eudicotyledons</taxon>
        <taxon>Gunneridae</taxon>
        <taxon>Pentapetalae</taxon>
        <taxon>asterids</taxon>
        <taxon>campanulids</taxon>
        <taxon>Asterales</taxon>
        <taxon>Asteraceae</taxon>
        <taxon>Carduoideae</taxon>
        <taxon>Cardueae</taxon>
        <taxon>Carduinae</taxon>
        <taxon>Cynara</taxon>
    </lineage>
</organism>
<keyword evidence="3" id="KW-1185">Reference proteome</keyword>